<dbReference type="PANTHER" id="PTHR46579:SF2">
    <property type="entry name" value="C2H2-TYPE DOMAIN-CONTAINING PROTEIN"/>
    <property type="match status" value="1"/>
</dbReference>
<keyword evidence="2" id="KW-0472">Membrane</keyword>
<protein>
    <submittedName>
        <fullName evidence="3">Uncharacterized protein</fullName>
    </submittedName>
</protein>
<feature type="compositionally biased region" description="Basic and acidic residues" evidence="1">
    <location>
        <begin position="445"/>
        <end position="454"/>
    </location>
</feature>
<dbReference type="PANTHER" id="PTHR46579">
    <property type="entry name" value="F5/8 TYPE C DOMAIN-CONTAINING PROTEIN-RELATED"/>
    <property type="match status" value="1"/>
</dbReference>
<dbReference type="OrthoDB" id="3239894at2759"/>
<name>A0A5C3MRH4_9AGAM</name>
<feature type="transmembrane region" description="Helical" evidence="2">
    <location>
        <begin position="6"/>
        <end position="22"/>
    </location>
</feature>
<keyword evidence="2" id="KW-1133">Transmembrane helix</keyword>
<evidence type="ECO:0000313" key="3">
    <source>
        <dbReference type="EMBL" id="TFK47537.1"/>
    </source>
</evidence>
<organism evidence="3 4">
    <name type="scientific">Heliocybe sulcata</name>
    <dbReference type="NCBI Taxonomy" id="5364"/>
    <lineage>
        <taxon>Eukaryota</taxon>
        <taxon>Fungi</taxon>
        <taxon>Dikarya</taxon>
        <taxon>Basidiomycota</taxon>
        <taxon>Agaricomycotina</taxon>
        <taxon>Agaricomycetes</taxon>
        <taxon>Gloeophyllales</taxon>
        <taxon>Gloeophyllaceae</taxon>
        <taxon>Heliocybe</taxon>
    </lineage>
</organism>
<evidence type="ECO:0000313" key="4">
    <source>
        <dbReference type="Proteomes" id="UP000305948"/>
    </source>
</evidence>
<evidence type="ECO:0000256" key="2">
    <source>
        <dbReference type="SAM" id="Phobius"/>
    </source>
</evidence>
<proteinExistence type="predicted"/>
<accession>A0A5C3MRH4</accession>
<sequence>MPNSRTPYNSVVHIIYILVLWLHTQFHLLFRACNAIPVIIGLIFKAIMPSLQHPMLTTLAGVISELDAEPKFRMLPVCPQCLEVYSVTHDTQAAWHHEHTKLRPFLAFPHKSIEEQLGEILAIPGMEDEMDHWCLRHRIPGQWQDIFDGAVCQELWGADGQSFFCHGMSALEDGELRIRLSLGVNWFSYHRSALSPSYSSCPMSLSIVNLRPSLRRYRTSNLLLFGIISGPKEPDPDQLQFYVKMGRFGSHKHYFFWTRCWINQIAKATKQAFTKDGFRVWTDPEHRQLMNQYCTCQSKNEQAEFVRAHGMRWSELVHLPYFDMCCMIVVDPMHNLFLGLVKSHFYHVWVQLKVLRKTKELRVLHGILGQFQLPAKLGHLPSLIGEPAGGSLTADQWRILATVVSPLVIWAEYMPEMLEVTVSERQQTICKVQDDKKTAAAAARTESDVDHADVDDAQGFEDPGGIGDDDYQHNSKGHKRRRQAVQGQDNEGESEGNAPCNLRPGDLPHFLKLGHVLHTLLSETIKEDELADAERLLREYCWELVELYGPSVAGPNHHYATHTGEFVRDYGPLREFWTFLFERLNKVLKSYKTSNHMGGEIECMTTAMSRLVCQAIADLFFGSNKEDNSILYQAVNAMYRASDDDHGTVQALARDLDEARENGKLHDTKFELSPRFKKITLPLDTYFPLLQFLQQHLPQLQLYSDIALRPGPTSTKFRNLVYSFDYVIINRHRYTALSRSPSNPGSLVAVRVADARLWIGELLDIILIEQDGIGIRHFGHMRWLQHPRSIVLQSPWEQF</sequence>
<dbReference type="EMBL" id="ML213523">
    <property type="protein sequence ID" value="TFK47537.1"/>
    <property type="molecule type" value="Genomic_DNA"/>
</dbReference>
<reference evidence="3 4" key="1">
    <citation type="journal article" date="2019" name="Nat. Ecol. Evol.">
        <title>Megaphylogeny resolves global patterns of mushroom evolution.</title>
        <authorList>
            <person name="Varga T."/>
            <person name="Krizsan K."/>
            <person name="Foldi C."/>
            <person name="Dima B."/>
            <person name="Sanchez-Garcia M."/>
            <person name="Sanchez-Ramirez S."/>
            <person name="Szollosi G.J."/>
            <person name="Szarkandi J.G."/>
            <person name="Papp V."/>
            <person name="Albert L."/>
            <person name="Andreopoulos W."/>
            <person name="Angelini C."/>
            <person name="Antonin V."/>
            <person name="Barry K.W."/>
            <person name="Bougher N.L."/>
            <person name="Buchanan P."/>
            <person name="Buyck B."/>
            <person name="Bense V."/>
            <person name="Catcheside P."/>
            <person name="Chovatia M."/>
            <person name="Cooper J."/>
            <person name="Damon W."/>
            <person name="Desjardin D."/>
            <person name="Finy P."/>
            <person name="Geml J."/>
            <person name="Haridas S."/>
            <person name="Hughes K."/>
            <person name="Justo A."/>
            <person name="Karasinski D."/>
            <person name="Kautmanova I."/>
            <person name="Kiss B."/>
            <person name="Kocsube S."/>
            <person name="Kotiranta H."/>
            <person name="LaButti K.M."/>
            <person name="Lechner B.E."/>
            <person name="Liimatainen K."/>
            <person name="Lipzen A."/>
            <person name="Lukacs Z."/>
            <person name="Mihaltcheva S."/>
            <person name="Morgado L.N."/>
            <person name="Niskanen T."/>
            <person name="Noordeloos M.E."/>
            <person name="Ohm R.A."/>
            <person name="Ortiz-Santana B."/>
            <person name="Ovrebo C."/>
            <person name="Racz N."/>
            <person name="Riley R."/>
            <person name="Savchenko A."/>
            <person name="Shiryaev A."/>
            <person name="Soop K."/>
            <person name="Spirin V."/>
            <person name="Szebenyi C."/>
            <person name="Tomsovsky M."/>
            <person name="Tulloss R.E."/>
            <person name="Uehling J."/>
            <person name="Grigoriev I.V."/>
            <person name="Vagvolgyi C."/>
            <person name="Papp T."/>
            <person name="Martin F.M."/>
            <person name="Miettinen O."/>
            <person name="Hibbett D.S."/>
            <person name="Nagy L.G."/>
        </authorList>
    </citation>
    <scope>NUCLEOTIDE SEQUENCE [LARGE SCALE GENOMIC DNA]</scope>
    <source>
        <strain evidence="3 4">OMC1185</strain>
    </source>
</reference>
<evidence type="ECO:0000256" key="1">
    <source>
        <dbReference type="SAM" id="MobiDB-lite"/>
    </source>
</evidence>
<keyword evidence="4" id="KW-1185">Reference proteome</keyword>
<keyword evidence="2" id="KW-0812">Transmembrane</keyword>
<feature type="region of interest" description="Disordered" evidence="1">
    <location>
        <begin position="441"/>
        <end position="501"/>
    </location>
</feature>
<dbReference type="Proteomes" id="UP000305948">
    <property type="component" value="Unassembled WGS sequence"/>
</dbReference>
<dbReference type="AlphaFoldDB" id="A0A5C3MRH4"/>
<gene>
    <name evidence="3" type="ORF">OE88DRAFT_1714432</name>
</gene>